<evidence type="ECO:0000313" key="2">
    <source>
        <dbReference type="EMBL" id="MDD0838059.1"/>
    </source>
</evidence>
<accession>A0ABT5MXI7</accession>
<comment type="caution">
    <text evidence="2">The sequence shown here is derived from an EMBL/GenBank/DDBJ whole genome shotgun (WGS) entry which is preliminary data.</text>
</comment>
<reference evidence="2 3" key="1">
    <citation type="submission" date="2023-02" db="EMBL/GenBank/DDBJ databases">
        <title>Bacterial whole genomic sequence of Curvibacter sp. HBC61.</title>
        <authorList>
            <person name="Le V."/>
            <person name="Ko S.-R."/>
            <person name="Ahn C.-Y."/>
            <person name="Oh H.-M."/>
        </authorList>
    </citation>
    <scope>NUCLEOTIDE SEQUENCE [LARGE SCALE GENOMIC DNA]</scope>
    <source>
        <strain evidence="2 3">HBC61</strain>
    </source>
</reference>
<dbReference type="Proteomes" id="UP001528673">
    <property type="component" value="Unassembled WGS sequence"/>
</dbReference>
<evidence type="ECO:0000313" key="3">
    <source>
        <dbReference type="Proteomes" id="UP001528673"/>
    </source>
</evidence>
<protein>
    <submittedName>
        <fullName evidence="2">Uncharacterized protein</fullName>
    </submittedName>
</protein>
<proteinExistence type="predicted"/>
<dbReference type="RefSeq" id="WP_273949505.1">
    <property type="nucleotide sequence ID" value="NZ_JAQSIP010000002.1"/>
</dbReference>
<keyword evidence="3" id="KW-1185">Reference proteome</keyword>
<sequence>MAAIVRSLGKSQQGKIVRYMTLFATTWPKRDFFGTHQSRGLNPADPGKYPLKNA</sequence>
<dbReference type="EMBL" id="JAQSIP010000002">
    <property type="protein sequence ID" value="MDD0838059.1"/>
    <property type="molecule type" value="Genomic_DNA"/>
</dbReference>
<evidence type="ECO:0000256" key="1">
    <source>
        <dbReference type="SAM" id="MobiDB-lite"/>
    </source>
</evidence>
<gene>
    <name evidence="2" type="ORF">PSQ40_05695</name>
</gene>
<organism evidence="2 3">
    <name type="scientific">Curvibacter cyanobacteriorum</name>
    <dbReference type="NCBI Taxonomy" id="3026422"/>
    <lineage>
        <taxon>Bacteria</taxon>
        <taxon>Pseudomonadati</taxon>
        <taxon>Pseudomonadota</taxon>
        <taxon>Betaproteobacteria</taxon>
        <taxon>Burkholderiales</taxon>
        <taxon>Comamonadaceae</taxon>
        <taxon>Curvibacter</taxon>
    </lineage>
</organism>
<feature type="region of interest" description="Disordered" evidence="1">
    <location>
        <begin position="32"/>
        <end position="54"/>
    </location>
</feature>
<name>A0ABT5MXI7_9BURK</name>